<evidence type="ECO:0000313" key="2">
    <source>
        <dbReference type="Proteomes" id="UP000322294"/>
    </source>
</evidence>
<gene>
    <name evidence="1" type="ORF">LZ11_02517</name>
</gene>
<dbReference type="AlphaFoldDB" id="A0A5S5AAU5"/>
<keyword evidence="2" id="KW-1185">Reference proteome</keyword>
<protein>
    <submittedName>
        <fullName evidence="1">Uncharacterized protein</fullName>
    </submittedName>
</protein>
<dbReference type="Proteomes" id="UP000322294">
    <property type="component" value="Unassembled WGS sequence"/>
</dbReference>
<dbReference type="OrthoDB" id="5522265at2"/>
<organism evidence="1 2">
    <name type="scientific">Thermosediminibacter litoriperuensis</name>
    <dbReference type="NCBI Taxonomy" id="291989"/>
    <lineage>
        <taxon>Bacteria</taxon>
        <taxon>Bacillati</taxon>
        <taxon>Bacillota</taxon>
        <taxon>Clostridia</taxon>
        <taxon>Thermosediminibacterales</taxon>
        <taxon>Thermosediminibacteraceae</taxon>
        <taxon>Thermosediminibacter</taxon>
    </lineage>
</organism>
<dbReference type="RefSeq" id="WP_148868132.1">
    <property type="nucleotide sequence ID" value="NZ_VNHO01000068.1"/>
</dbReference>
<name>A0A5S5AAU5_9FIRM</name>
<accession>A0A5S5AAU5</accession>
<evidence type="ECO:0000313" key="1">
    <source>
        <dbReference type="EMBL" id="TYP46349.1"/>
    </source>
</evidence>
<dbReference type="EMBL" id="VNHO01000068">
    <property type="protein sequence ID" value="TYP46349.1"/>
    <property type="molecule type" value="Genomic_DNA"/>
</dbReference>
<proteinExistence type="predicted"/>
<reference evidence="1 2" key="1">
    <citation type="submission" date="2019-07" db="EMBL/GenBank/DDBJ databases">
        <title>Genomic Encyclopedia of Type Strains, Phase I: the one thousand microbial genomes (KMG-I) project.</title>
        <authorList>
            <person name="Kyrpides N."/>
        </authorList>
    </citation>
    <scope>NUCLEOTIDE SEQUENCE [LARGE SCALE GENOMIC DNA]</scope>
    <source>
        <strain evidence="1 2">DSM 16647</strain>
    </source>
</reference>
<comment type="caution">
    <text evidence="1">The sequence shown here is derived from an EMBL/GenBank/DDBJ whole genome shotgun (WGS) entry which is preliminary data.</text>
</comment>
<sequence length="157" mass="18136">MYARPDKYIKTETHPTLKQSEREKELLDKLFKGTEDIDKKYGVGKYGPDLVGLPKLFEEIGFKNVQLDAIAVPIAIDDSRNSYEEKIAIVEAERQQMFEGIEMGLELNCNGLTDKELVELRQLINNRFDKRISFIKSRTSVWDYTIIIMQIVSGMVE</sequence>